<sequence>MRTTATEDEWDRVFACLPSRMAEQLPIVKIPQIASYLAERIDAGWQPGRIRAILDGRALPDEVGNMTGLVIARLRDDVPVDGAPPSRDELRKRRLAKRDAELSKFNQHNEPVKAPGELSEQEREEAARRRREMLAEVGIKLGGNKAGGGK</sequence>
<reference evidence="2 3" key="1">
    <citation type="submission" date="2014-08" db="EMBL/GenBank/DDBJ databases">
        <title>Complete genome sequence of Corynebacterium aquilae S-613T(T) (=DSM 44791(T)), isolated from the choana of a healthy golden eagle.</title>
        <authorList>
            <person name="Ruckert C."/>
            <person name="Albersmeier A."/>
            <person name="Winkler A."/>
            <person name="Kalinowski J."/>
        </authorList>
    </citation>
    <scope>NUCLEOTIDE SEQUENCE [LARGE SCALE GENOMIC DNA]</scope>
    <source>
        <strain evidence="2 3">S-613</strain>
    </source>
</reference>
<proteinExistence type="predicted"/>
<name>A0A1L7CEM6_9CORY</name>
<dbReference type="Proteomes" id="UP000185478">
    <property type="component" value="Chromosome"/>
</dbReference>
<feature type="region of interest" description="Disordered" evidence="1">
    <location>
        <begin position="99"/>
        <end position="130"/>
    </location>
</feature>
<dbReference type="EMBL" id="CP009245">
    <property type="protein sequence ID" value="APT84223.1"/>
    <property type="molecule type" value="Genomic_DNA"/>
</dbReference>
<gene>
    <name evidence="2" type="ORF">CAQU_03095</name>
</gene>
<keyword evidence="3" id="KW-1185">Reference proteome</keyword>
<dbReference type="KEGG" id="caqu:CAQU_03095"/>
<dbReference type="AlphaFoldDB" id="A0A1L7CEM6"/>
<evidence type="ECO:0000313" key="2">
    <source>
        <dbReference type="EMBL" id="APT84223.1"/>
    </source>
</evidence>
<protein>
    <submittedName>
        <fullName evidence="2">Uncharacterized protein</fullName>
    </submittedName>
</protein>
<accession>A0A1L7CEM6</accession>
<organism evidence="2 3">
    <name type="scientific">Corynebacterium aquilae DSM 44791</name>
    <dbReference type="NCBI Taxonomy" id="1431546"/>
    <lineage>
        <taxon>Bacteria</taxon>
        <taxon>Bacillati</taxon>
        <taxon>Actinomycetota</taxon>
        <taxon>Actinomycetes</taxon>
        <taxon>Mycobacteriales</taxon>
        <taxon>Corynebacteriaceae</taxon>
        <taxon>Corynebacterium</taxon>
    </lineage>
</organism>
<evidence type="ECO:0000313" key="3">
    <source>
        <dbReference type="Proteomes" id="UP000185478"/>
    </source>
</evidence>
<evidence type="ECO:0000256" key="1">
    <source>
        <dbReference type="SAM" id="MobiDB-lite"/>
    </source>
</evidence>